<evidence type="ECO:0008006" key="3">
    <source>
        <dbReference type="Google" id="ProtNLM"/>
    </source>
</evidence>
<dbReference type="KEGG" id="bcoh:BC6307_15455"/>
<keyword evidence="2" id="KW-1185">Reference proteome</keyword>
<accession>A0A223KT03</accession>
<name>A0A223KT03_9BACI</name>
<dbReference type="Proteomes" id="UP000215224">
    <property type="component" value="Chromosome"/>
</dbReference>
<reference evidence="1 2" key="1">
    <citation type="submission" date="2016-12" db="EMBL/GenBank/DDBJ databases">
        <title>The whole genome sequencing and assembly of Bacillus cohnii DSM 6307T strain.</title>
        <authorList>
            <person name="Lee Y.-J."/>
            <person name="Yi H."/>
            <person name="Bahn Y.-S."/>
            <person name="Kim J.F."/>
            <person name="Lee D.-W."/>
        </authorList>
    </citation>
    <scope>NUCLEOTIDE SEQUENCE [LARGE SCALE GENOMIC DNA]</scope>
    <source>
        <strain evidence="1 2">DSM 6307</strain>
    </source>
</reference>
<dbReference type="AlphaFoldDB" id="A0A223KT03"/>
<protein>
    <recommendedName>
        <fullName evidence="3">LysM domain-containing protein</fullName>
    </recommendedName>
</protein>
<evidence type="ECO:0000313" key="2">
    <source>
        <dbReference type="Proteomes" id="UP000215224"/>
    </source>
</evidence>
<dbReference type="RefSeq" id="WP_066421033.1">
    <property type="nucleotide sequence ID" value="NZ_CP018866.1"/>
</dbReference>
<sequence length="112" mass="12670">MIRLFVALLLGITFFSIYYDLTEGTIPTPKEDSIPASNIVQLLEDTDSIIEEDYVMIEVMPGDTVLTIVERITNGPLPVTVPQLIHDFELLNDNVTPERIQIGKTYKFPVYP</sequence>
<dbReference type="STRING" id="1314751.GCA_001591425_04627"/>
<proteinExistence type="predicted"/>
<gene>
    <name evidence="1" type="ORF">BC6307_15455</name>
</gene>
<dbReference type="EMBL" id="CP018866">
    <property type="protein sequence ID" value="AST92586.1"/>
    <property type="molecule type" value="Genomic_DNA"/>
</dbReference>
<organism evidence="1 2">
    <name type="scientific">Sutcliffiella cohnii</name>
    <dbReference type="NCBI Taxonomy" id="33932"/>
    <lineage>
        <taxon>Bacteria</taxon>
        <taxon>Bacillati</taxon>
        <taxon>Bacillota</taxon>
        <taxon>Bacilli</taxon>
        <taxon>Bacillales</taxon>
        <taxon>Bacillaceae</taxon>
        <taxon>Sutcliffiella</taxon>
    </lineage>
</organism>
<evidence type="ECO:0000313" key="1">
    <source>
        <dbReference type="EMBL" id="AST92586.1"/>
    </source>
</evidence>